<reference evidence="2" key="1">
    <citation type="submission" date="2021-01" db="EMBL/GenBank/DDBJ databases">
        <title>Whole genome shotgun sequence of Planotetraspora silvatica NBRC 100141.</title>
        <authorList>
            <person name="Komaki H."/>
            <person name="Tamura T."/>
        </authorList>
    </citation>
    <scope>NUCLEOTIDE SEQUENCE</scope>
    <source>
        <strain evidence="2">NBRC 100141</strain>
    </source>
</reference>
<dbReference type="AlphaFoldDB" id="A0A8J3UKZ1"/>
<dbReference type="Gene3D" id="3.40.50.300">
    <property type="entry name" value="P-loop containing nucleotide triphosphate hydrolases"/>
    <property type="match status" value="1"/>
</dbReference>
<gene>
    <name evidence="2" type="ORF">Psi02_41820</name>
</gene>
<dbReference type="RefSeq" id="WP_203976584.1">
    <property type="nucleotide sequence ID" value="NZ_BAAAKY010000027.1"/>
</dbReference>
<sequence>MTPDPSDRLRELCDATTAKLADPGLREKVAQVRSRLDAPLKVAVAGSVSSGKSTLVNALLGYPVALVAPGECTPFVTQYEYGADHGRIEVELGDGRVMVSRLEPDDRLPADLGAPVAEIVRARVRLSAEALRAVTVVDTPGMNTLTAGNERAARRMLFGTAEDDDRAQALIYVLRYVQRFDDDILTEFRNLTEACGMTCVNTLAVLSQIDRRGDEDDPWPTARRLAARAYADLRTAVYDVVPVIGLLAETARTPVVGDGDIEALTALAALDEHKLDYLLLDLNDFAGSPYSPVPAETGRRLVRRLHRYGIRAAVSALRSGRAADPESLGRVLLERSGFGAGSPPPGRTVAAGITHFARRAGQLKALDGINQLRRLARATAFGSDRTTLDALAAELDETRPIAAGLGGLRIFAAVEAMSRGRLVLDEPAQAELLRLARSDDPAAQLGLAPGASPQEVSEAARTASARWRGLATMAEGRVGGQRAHDVLRVLEDLASAPSTADAPAPPVRVPAVPAVPVDGDAVRLLRASPLITPEDRTALDHLMEGDEGATQVGAPAGTASQDVAALAAALSARFRSLLHRPLPRRVRRAAETVCDTFAAIALSGARPAQEDPGHADHR</sequence>
<feature type="domain" description="Dynamin N-terminal" evidence="1">
    <location>
        <begin position="42"/>
        <end position="182"/>
    </location>
</feature>
<evidence type="ECO:0000259" key="1">
    <source>
        <dbReference type="Pfam" id="PF00350"/>
    </source>
</evidence>
<dbReference type="SUPFAM" id="SSF52540">
    <property type="entry name" value="P-loop containing nucleoside triphosphate hydrolases"/>
    <property type="match status" value="1"/>
</dbReference>
<proteinExistence type="predicted"/>
<dbReference type="Pfam" id="PF00350">
    <property type="entry name" value="Dynamin_N"/>
    <property type="match status" value="1"/>
</dbReference>
<evidence type="ECO:0000313" key="3">
    <source>
        <dbReference type="Proteomes" id="UP000644610"/>
    </source>
</evidence>
<organism evidence="2 3">
    <name type="scientific">Planotetraspora silvatica</name>
    <dbReference type="NCBI Taxonomy" id="234614"/>
    <lineage>
        <taxon>Bacteria</taxon>
        <taxon>Bacillati</taxon>
        <taxon>Actinomycetota</taxon>
        <taxon>Actinomycetes</taxon>
        <taxon>Streptosporangiales</taxon>
        <taxon>Streptosporangiaceae</taxon>
        <taxon>Planotetraspora</taxon>
    </lineage>
</organism>
<protein>
    <recommendedName>
        <fullName evidence="1">Dynamin N-terminal domain-containing protein</fullName>
    </recommendedName>
</protein>
<accession>A0A8J3UKZ1</accession>
<keyword evidence="3" id="KW-1185">Reference proteome</keyword>
<evidence type="ECO:0000313" key="2">
    <source>
        <dbReference type="EMBL" id="GII47758.1"/>
    </source>
</evidence>
<dbReference type="InterPro" id="IPR045063">
    <property type="entry name" value="Dynamin_N"/>
</dbReference>
<dbReference type="EMBL" id="BOOQ01000027">
    <property type="protein sequence ID" value="GII47758.1"/>
    <property type="molecule type" value="Genomic_DNA"/>
</dbReference>
<comment type="caution">
    <text evidence="2">The sequence shown here is derived from an EMBL/GenBank/DDBJ whole genome shotgun (WGS) entry which is preliminary data.</text>
</comment>
<name>A0A8J3UKZ1_9ACTN</name>
<dbReference type="Proteomes" id="UP000644610">
    <property type="component" value="Unassembled WGS sequence"/>
</dbReference>
<dbReference type="InterPro" id="IPR027417">
    <property type="entry name" value="P-loop_NTPase"/>
</dbReference>